<keyword evidence="3" id="KW-0418">Kinase</keyword>
<name>A0ABW8D780_9GAMM</name>
<dbReference type="PANTHER" id="PTHR43289:SF6">
    <property type="entry name" value="SERINE_THREONINE-PROTEIN KINASE NEKL-3"/>
    <property type="match status" value="1"/>
</dbReference>
<organism evidence="7 8">
    <name type="scientific">Legionella lytica</name>
    <dbReference type="NCBI Taxonomy" id="96232"/>
    <lineage>
        <taxon>Bacteria</taxon>
        <taxon>Pseudomonadati</taxon>
        <taxon>Pseudomonadota</taxon>
        <taxon>Gammaproteobacteria</taxon>
        <taxon>Legionellales</taxon>
        <taxon>Legionellaceae</taxon>
        <taxon>Legionella</taxon>
    </lineage>
</organism>
<comment type="caution">
    <text evidence="7">The sequence shown here is derived from an EMBL/GenBank/DDBJ whole genome shotgun (WGS) entry which is preliminary data.</text>
</comment>
<reference evidence="7 8" key="1">
    <citation type="submission" date="2024-08" db="EMBL/GenBank/DDBJ databases">
        <title>Draft Genome Sequence of Legionella lytica strain DSB2004, Isolated From a Fire Sprinkler System.</title>
        <authorList>
            <person name="Everhart A.D."/>
            <person name="Kidane D.T."/>
            <person name="Farone A.L."/>
            <person name="Farone M.B."/>
        </authorList>
    </citation>
    <scope>NUCLEOTIDE SEQUENCE [LARGE SCALE GENOMIC DNA]</scope>
    <source>
        <strain evidence="7 8">DSB2004</strain>
    </source>
</reference>
<dbReference type="InterPro" id="IPR000719">
    <property type="entry name" value="Prot_kinase_dom"/>
</dbReference>
<evidence type="ECO:0000256" key="4">
    <source>
        <dbReference type="ARBA" id="ARBA00022840"/>
    </source>
</evidence>
<dbReference type="InterPro" id="IPR011009">
    <property type="entry name" value="Kinase-like_dom_sf"/>
</dbReference>
<feature type="compositionally biased region" description="Acidic residues" evidence="5">
    <location>
        <begin position="67"/>
        <end position="78"/>
    </location>
</feature>
<evidence type="ECO:0000259" key="6">
    <source>
        <dbReference type="PROSITE" id="PS50011"/>
    </source>
</evidence>
<dbReference type="PANTHER" id="PTHR43289">
    <property type="entry name" value="MITOGEN-ACTIVATED PROTEIN KINASE KINASE KINASE 20-RELATED"/>
    <property type="match status" value="1"/>
</dbReference>
<gene>
    <name evidence="7" type="ORF">ACD661_08375</name>
</gene>
<dbReference type="EMBL" id="JBGORX010000002">
    <property type="protein sequence ID" value="MFJ1268565.1"/>
    <property type="molecule type" value="Genomic_DNA"/>
</dbReference>
<dbReference type="Gene3D" id="1.10.510.10">
    <property type="entry name" value="Transferase(Phosphotransferase) domain 1"/>
    <property type="match status" value="1"/>
</dbReference>
<dbReference type="SMART" id="SM00220">
    <property type="entry name" value="S_TKc"/>
    <property type="match status" value="1"/>
</dbReference>
<evidence type="ECO:0000256" key="1">
    <source>
        <dbReference type="ARBA" id="ARBA00022679"/>
    </source>
</evidence>
<evidence type="ECO:0000256" key="5">
    <source>
        <dbReference type="SAM" id="MobiDB-lite"/>
    </source>
</evidence>
<sequence>MPGVKKHDAQFNNAELETPILFNVSPTVQRRTSFSFLVDNPLMFKGASSHLLEPRPLKKSSSAPPIESDDLGFSEDQESPSLPPIFSCSSHYSPQDLSITLVRNSGEQKKFYLRSTLSSQEQVALHNAHPLLAKRILGPLMDTETAQVSLLGQGTFSSVRLAKDEQGTFFAVRAILSKEELIQSISSQSLSRGKVLFDTMTELKVHALLKAQNLHDSVLLTEDVAILRTLEGIQLYQFLPLADLGNGNSIINKTSFLPGSEKQLLFDYIALKLLAALEKIHAQNVAINDIKPANILFTSTGFVSFSDLGAVSYLDAQHNLKYASILKDQRYLAPYRALAENASDSEHLKKNQRADLWSLALTLLEFWDQTLVTEFIDRALTRRYFQQTLPAVSASTVPRGVGYYVADTQIEAKPLNAETSIALDPVASSSITRTPKTLEEVQHIYQEELEKCLFTSASFAALPCSYQTLFKAMLNLDPSPNNMTTSLASLRNEHRRLSIDTRTILPLLAKFLTIPDDKFNAELLKYILQKIEELLTILEESAQMRSQIINSFNIYAPADFARFVLPLIEELGYRNAMHPSASIHNQFFPPCAGTSPEREQTALKTSFISILTKFCKGDLPHYMVLNNLTDLLHSLDSHKHLVP</sequence>
<dbReference type="SUPFAM" id="SSF56112">
    <property type="entry name" value="Protein kinase-like (PK-like)"/>
    <property type="match status" value="1"/>
</dbReference>
<accession>A0ABW8D780</accession>
<evidence type="ECO:0000313" key="8">
    <source>
        <dbReference type="Proteomes" id="UP001615550"/>
    </source>
</evidence>
<keyword evidence="8" id="KW-1185">Reference proteome</keyword>
<keyword evidence="1" id="KW-0808">Transferase</keyword>
<evidence type="ECO:0000256" key="3">
    <source>
        <dbReference type="ARBA" id="ARBA00022777"/>
    </source>
</evidence>
<dbReference type="Proteomes" id="UP001615550">
    <property type="component" value="Unassembled WGS sequence"/>
</dbReference>
<evidence type="ECO:0000313" key="7">
    <source>
        <dbReference type="EMBL" id="MFJ1268565.1"/>
    </source>
</evidence>
<feature type="region of interest" description="Disordered" evidence="5">
    <location>
        <begin position="54"/>
        <end position="80"/>
    </location>
</feature>
<feature type="domain" description="Protein kinase" evidence="6">
    <location>
        <begin position="145"/>
        <end position="497"/>
    </location>
</feature>
<keyword evidence="4" id="KW-0067">ATP-binding</keyword>
<dbReference type="RefSeq" id="WP_400187411.1">
    <property type="nucleotide sequence ID" value="NZ_JBGORX010000002.1"/>
</dbReference>
<protein>
    <recommendedName>
        <fullName evidence="6">Protein kinase domain-containing protein</fullName>
    </recommendedName>
</protein>
<dbReference type="Pfam" id="PF00069">
    <property type="entry name" value="Pkinase"/>
    <property type="match status" value="1"/>
</dbReference>
<keyword evidence="2" id="KW-0547">Nucleotide-binding</keyword>
<evidence type="ECO:0000256" key="2">
    <source>
        <dbReference type="ARBA" id="ARBA00022741"/>
    </source>
</evidence>
<proteinExistence type="predicted"/>
<dbReference type="PROSITE" id="PS50011">
    <property type="entry name" value="PROTEIN_KINASE_DOM"/>
    <property type="match status" value="1"/>
</dbReference>